<reference evidence="1" key="1">
    <citation type="journal article" date="2013" name="Environ. Microbiol.">
        <title>Microbiota from the distal guts of lean and obese adolescents exhibit partial functional redundancy besides clear differences in community structure.</title>
        <authorList>
            <person name="Ferrer M."/>
            <person name="Ruiz A."/>
            <person name="Lanza F."/>
            <person name="Haange S.B."/>
            <person name="Oberbach A."/>
            <person name="Till H."/>
            <person name="Bargiela R."/>
            <person name="Campoy C."/>
            <person name="Segura M.T."/>
            <person name="Richter M."/>
            <person name="von Bergen M."/>
            <person name="Seifert J."/>
            <person name="Suarez A."/>
        </authorList>
    </citation>
    <scope>NUCLEOTIDE SEQUENCE</scope>
</reference>
<gene>
    <name evidence="1" type="ORF">LEA_11598</name>
</gene>
<accession>K1T936</accession>
<comment type="caution">
    <text evidence="1">The sequence shown here is derived from an EMBL/GenBank/DDBJ whole genome shotgun (WGS) entry which is preliminary data.</text>
</comment>
<dbReference type="InterPro" id="IPR008969">
    <property type="entry name" value="CarboxyPept-like_regulatory"/>
</dbReference>
<proteinExistence type="predicted"/>
<dbReference type="SUPFAM" id="SSF49464">
    <property type="entry name" value="Carboxypeptidase regulatory domain-like"/>
    <property type="match status" value="1"/>
</dbReference>
<feature type="non-terminal residue" evidence="1">
    <location>
        <position position="169"/>
    </location>
</feature>
<dbReference type="Gene3D" id="2.60.40.1120">
    <property type="entry name" value="Carboxypeptidase-like, regulatory domain"/>
    <property type="match status" value="1"/>
</dbReference>
<dbReference type="Pfam" id="PF13715">
    <property type="entry name" value="CarbopepD_reg_2"/>
    <property type="match status" value="1"/>
</dbReference>
<organism evidence="1">
    <name type="scientific">human gut metagenome</name>
    <dbReference type="NCBI Taxonomy" id="408170"/>
    <lineage>
        <taxon>unclassified sequences</taxon>
        <taxon>metagenomes</taxon>
        <taxon>organismal metagenomes</taxon>
    </lineage>
</organism>
<evidence type="ECO:0008006" key="2">
    <source>
        <dbReference type="Google" id="ProtNLM"/>
    </source>
</evidence>
<dbReference type="EMBL" id="AJWY01007824">
    <property type="protein sequence ID" value="EKC62910.1"/>
    <property type="molecule type" value="Genomic_DNA"/>
</dbReference>
<sequence>YLFINQDVKGLDNLKVSINVVDELISKVLDGIFTPHGIAYYIDGKSIIISNRPKAESTPVRVQGRVTDASGQPVIGASVIVRGTTLGVSTDAEGRFSLEVPAPAASRYLEISYLGYETASIPVGSRTSFSVTLQESSSEIEQVVVTALGIKREEKALSYNVQQIGAEEI</sequence>
<name>K1T936_9ZZZZ</name>
<dbReference type="AlphaFoldDB" id="K1T936"/>
<feature type="non-terminal residue" evidence="1">
    <location>
        <position position="1"/>
    </location>
</feature>
<evidence type="ECO:0000313" key="1">
    <source>
        <dbReference type="EMBL" id="EKC62910.1"/>
    </source>
</evidence>
<protein>
    <recommendedName>
        <fullName evidence="2">Protein containing TonB-dependent receptor, plug domain protein</fullName>
    </recommendedName>
</protein>